<evidence type="ECO:0000259" key="3">
    <source>
        <dbReference type="Pfam" id="PF00857"/>
    </source>
</evidence>
<gene>
    <name evidence="4" type="ORF">yc1106_00030</name>
</gene>
<reference evidence="4" key="1">
    <citation type="submission" date="2021-12" db="EMBL/GenBank/DDBJ databases">
        <title>Curvularia clavata genome.</title>
        <authorList>
            <person name="Cao Y."/>
        </authorList>
    </citation>
    <scope>NUCLEOTIDE SEQUENCE</scope>
    <source>
        <strain evidence="4">Yc1106</strain>
    </source>
</reference>
<dbReference type="InterPro" id="IPR000868">
    <property type="entry name" value="Isochorismatase-like_dom"/>
</dbReference>
<dbReference type="EMBL" id="CP089274">
    <property type="protein sequence ID" value="USP72756.1"/>
    <property type="molecule type" value="Genomic_DNA"/>
</dbReference>
<proteinExistence type="inferred from homology"/>
<dbReference type="PANTHER" id="PTHR43540">
    <property type="entry name" value="PEROXYUREIDOACRYLATE/UREIDOACRYLATE AMIDOHYDROLASE-RELATED"/>
    <property type="match status" value="1"/>
</dbReference>
<dbReference type="InterPro" id="IPR050272">
    <property type="entry name" value="Isochorismatase-like_hydrls"/>
</dbReference>
<dbReference type="SUPFAM" id="SSF52499">
    <property type="entry name" value="Isochorismatase-like hydrolases"/>
    <property type="match status" value="1"/>
</dbReference>
<name>A0A9Q9DNY5_CURCL</name>
<dbReference type="CDD" id="cd00431">
    <property type="entry name" value="cysteine_hydrolases"/>
    <property type="match status" value="1"/>
</dbReference>
<dbReference type="GO" id="GO:0016787">
    <property type="term" value="F:hydrolase activity"/>
    <property type="evidence" value="ECO:0007669"/>
    <property type="project" value="UniProtKB-KW"/>
</dbReference>
<organism evidence="4 5">
    <name type="scientific">Curvularia clavata</name>
    <dbReference type="NCBI Taxonomy" id="95742"/>
    <lineage>
        <taxon>Eukaryota</taxon>
        <taxon>Fungi</taxon>
        <taxon>Dikarya</taxon>
        <taxon>Ascomycota</taxon>
        <taxon>Pezizomycotina</taxon>
        <taxon>Dothideomycetes</taxon>
        <taxon>Pleosporomycetidae</taxon>
        <taxon>Pleosporales</taxon>
        <taxon>Pleosporineae</taxon>
        <taxon>Pleosporaceae</taxon>
        <taxon>Curvularia</taxon>
    </lineage>
</organism>
<sequence length="216" mass="23343">MAFSLATNTALIMLDVQKGIMMGNFPDKTPGYISKAAKLLEAVRSANKSGNKSPITIVHVKVAFRPGRPELNPASSMGSRLKDVPANVFVEGDQSVDLFDELVLSSKADKGEAVDATRRQDEVFVTKRRVSALSGTDLATVLRGREVSHLVLCGVATGGAVLSTVREAADLDYKLTVLSDLCLDKDDEVHRLLMEKVLPMQAEVLEADEWVARGFA</sequence>
<dbReference type="OrthoDB" id="167809at2759"/>
<dbReference type="Proteomes" id="UP001056012">
    <property type="component" value="Chromosome 1"/>
</dbReference>
<dbReference type="PANTHER" id="PTHR43540:SF1">
    <property type="entry name" value="ISOCHORISMATASE HYDROLASE"/>
    <property type="match status" value="1"/>
</dbReference>
<dbReference type="AlphaFoldDB" id="A0A9Q9DNY5"/>
<keyword evidence="2" id="KW-0378">Hydrolase</keyword>
<dbReference type="Pfam" id="PF00857">
    <property type="entry name" value="Isochorismatase"/>
    <property type="match status" value="1"/>
</dbReference>
<dbReference type="Gene3D" id="3.40.50.850">
    <property type="entry name" value="Isochorismatase-like"/>
    <property type="match status" value="1"/>
</dbReference>
<comment type="similarity">
    <text evidence="1">Belongs to the isochorismatase family.</text>
</comment>
<feature type="domain" description="Isochorismatase-like" evidence="3">
    <location>
        <begin position="9"/>
        <end position="208"/>
    </location>
</feature>
<keyword evidence="5" id="KW-1185">Reference proteome</keyword>
<dbReference type="VEuPathDB" id="FungiDB:yc1106_00030"/>
<evidence type="ECO:0000313" key="4">
    <source>
        <dbReference type="EMBL" id="USP72756.1"/>
    </source>
</evidence>
<protein>
    <recommendedName>
        <fullName evidence="3">Isochorismatase-like domain-containing protein</fullName>
    </recommendedName>
</protein>
<accession>A0A9Q9DNY5</accession>
<evidence type="ECO:0000256" key="1">
    <source>
        <dbReference type="ARBA" id="ARBA00006336"/>
    </source>
</evidence>
<dbReference type="InterPro" id="IPR036380">
    <property type="entry name" value="Isochorismatase-like_sf"/>
</dbReference>
<evidence type="ECO:0000256" key="2">
    <source>
        <dbReference type="ARBA" id="ARBA00022801"/>
    </source>
</evidence>
<evidence type="ECO:0000313" key="5">
    <source>
        <dbReference type="Proteomes" id="UP001056012"/>
    </source>
</evidence>